<gene>
    <name evidence="2" type="ORF">CEXT_34041</name>
</gene>
<feature type="compositionally biased region" description="Basic residues" evidence="1">
    <location>
        <begin position="1"/>
        <end position="11"/>
    </location>
</feature>
<comment type="caution">
    <text evidence="2">The sequence shown here is derived from an EMBL/GenBank/DDBJ whole genome shotgun (WGS) entry which is preliminary data.</text>
</comment>
<proteinExistence type="predicted"/>
<evidence type="ECO:0000256" key="1">
    <source>
        <dbReference type="SAM" id="MobiDB-lite"/>
    </source>
</evidence>
<protein>
    <submittedName>
        <fullName evidence="2">Uncharacterized protein</fullName>
    </submittedName>
</protein>
<keyword evidence="3" id="KW-1185">Reference proteome</keyword>
<accession>A0AAV4P9V4</accession>
<evidence type="ECO:0000313" key="2">
    <source>
        <dbReference type="EMBL" id="GIX93985.1"/>
    </source>
</evidence>
<reference evidence="2 3" key="1">
    <citation type="submission" date="2021-06" db="EMBL/GenBank/DDBJ databases">
        <title>Caerostris extrusa draft genome.</title>
        <authorList>
            <person name="Kono N."/>
            <person name="Arakawa K."/>
        </authorList>
    </citation>
    <scope>NUCLEOTIDE SEQUENCE [LARGE SCALE GENOMIC DNA]</scope>
</reference>
<dbReference type="Proteomes" id="UP001054945">
    <property type="component" value="Unassembled WGS sequence"/>
</dbReference>
<evidence type="ECO:0000313" key="3">
    <source>
        <dbReference type="Proteomes" id="UP001054945"/>
    </source>
</evidence>
<sequence length="110" mass="12558">MEQNRSWKKSRGSGFPVASPYPPETDGQTRTGLKECNPAFSTFARIRPLRGPTQPPILQRLPDRHEQDLKECNPAFSTFARIRPLRGPTVLDCILLCNKFSLYWIWVGEA</sequence>
<name>A0AAV4P9V4_CAEEX</name>
<organism evidence="2 3">
    <name type="scientific">Caerostris extrusa</name>
    <name type="common">Bark spider</name>
    <name type="synonym">Caerostris bankana</name>
    <dbReference type="NCBI Taxonomy" id="172846"/>
    <lineage>
        <taxon>Eukaryota</taxon>
        <taxon>Metazoa</taxon>
        <taxon>Ecdysozoa</taxon>
        <taxon>Arthropoda</taxon>
        <taxon>Chelicerata</taxon>
        <taxon>Arachnida</taxon>
        <taxon>Araneae</taxon>
        <taxon>Araneomorphae</taxon>
        <taxon>Entelegynae</taxon>
        <taxon>Araneoidea</taxon>
        <taxon>Araneidae</taxon>
        <taxon>Caerostris</taxon>
    </lineage>
</organism>
<feature type="region of interest" description="Disordered" evidence="1">
    <location>
        <begin position="1"/>
        <end position="31"/>
    </location>
</feature>
<dbReference type="EMBL" id="BPLR01004321">
    <property type="protein sequence ID" value="GIX93985.1"/>
    <property type="molecule type" value="Genomic_DNA"/>
</dbReference>
<dbReference type="AlphaFoldDB" id="A0AAV4P9V4"/>